<dbReference type="PANTHER" id="PTHR47074:SF48">
    <property type="entry name" value="POLYNUCLEOTIDYL TRANSFERASE, RIBONUCLEASE H-LIKE SUPERFAMILY PROTEIN"/>
    <property type="match status" value="1"/>
</dbReference>
<sequence>MRTVSLTHFAFGLPPKYDEQRIHWIAWNRLCSSTYEGGLGFKDFESFNLAMLAKQGWKLTTDTHSLLALSLKARYYPNGSFLTAKKGYNPSFTWQSILAGQQVLNAGIRWTIGNGTSIRVWGDPWLSHQPNFRINMPTNNENADLRVCDLMMRDEWSWDEEKILHMFPHSIAEQILRIPLRNQWSNDQYAWHYTPNGRYTVKSGYKIALSITSKTDLPSSSSSPGMLWKWIWGLSIPPKIRFFIWRAAQDRLPVNTNFLKRHMLIDPLCRRCGEEPESAEHALRDCPWSNVFWRASPLRLDDKFLSPSTATITDMLHLVSTVDNKDFENLFVTLMWSLWHSRNVLVFQGKDIPHQECFQLATRIIQEHQEQLNETVKQTSSTRNTTWRKPPPGTFKLNTDASTKVGSGTGIGAVLRDHEGKVIASLSKHLSPEYPIEIGEAIACREGINLARSIQCSNLLVEADCIQLVNGIASDQKDYSYLGKIVEDIRAGQEFFNSAPLSHISRKANTLAHSLARHAFSMPCNSQYLGPLPPDLVNIATDEAFTSQFD</sequence>
<feature type="region of interest" description="Disordered" evidence="1">
    <location>
        <begin position="374"/>
        <end position="401"/>
    </location>
</feature>
<evidence type="ECO:0000313" key="5">
    <source>
        <dbReference type="Proteomes" id="UP001318860"/>
    </source>
</evidence>
<evidence type="ECO:0000313" key="4">
    <source>
        <dbReference type="EMBL" id="KAK6118987.1"/>
    </source>
</evidence>
<dbReference type="CDD" id="cd06222">
    <property type="entry name" value="RNase_H_like"/>
    <property type="match status" value="1"/>
</dbReference>
<dbReference type="InterPro" id="IPR044730">
    <property type="entry name" value="RNase_H-like_dom_plant"/>
</dbReference>
<evidence type="ECO:0000256" key="1">
    <source>
        <dbReference type="SAM" id="MobiDB-lite"/>
    </source>
</evidence>
<dbReference type="InterPro" id="IPR012337">
    <property type="entry name" value="RNaseH-like_sf"/>
</dbReference>
<protein>
    <submittedName>
        <fullName evidence="4">Uncharacterized protein</fullName>
    </submittedName>
</protein>
<dbReference type="PANTHER" id="PTHR47074">
    <property type="entry name" value="BNAC02G40300D PROTEIN"/>
    <property type="match status" value="1"/>
</dbReference>
<reference evidence="4 5" key="1">
    <citation type="journal article" date="2021" name="Comput. Struct. Biotechnol. J.">
        <title>De novo genome assembly of the potent medicinal plant Rehmannia glutinosa using nanopore technology.</title>
        <authorList>
            <person name="Ma L."/>
            <person name="Dong C."/>
            <person name="Song C."/>
            <person name="Wang X."/>
            <person name="Zheng X."/>
            <person name="Niu Y."/>
            <person name="Chen S."/>
            <person name="Feng W."/>
        </authorList>
    </citation>
    <scope>NUCLEOTIDE SEQUENCE [LARGE SCALE GENOMIC DNA]</scope>
    <source>
        <strain evidence="4">DH-2019</strain>
    </source>
</reference>
<dbReference type="EMBL" id="JABTTQ020003268">
    <property type="protein sequence ID" value="KAK6118987.1"/>
    <property type="molecule type" value="Genomic_DNA"/>
</dbReference>
<dbReference type="InterPro" id="IPR052929">
    <property type="entry name" value="RNase_H-like_EbsB-rel"/>
</dbReference>
<evidence type="ECO:0000259" key="3">
    <source>
        <dbReference type="Pfam" id="PF13966"/>
    </source>
</evidence>
<dbReference type="Gene3D" id="3.30.420.10">
    <property type="entry name" value="Ribonuclease H-like superfamily/Ribonuclease H"/>
    <property type="match status" value="1"/>
</dbReference>
<gene>
    <name evidence="4" type="ORF">DH2020_047273</name>
</gene>
<keyword evidence="5" id="KW-1185">Reference proteome</keyword>
<proteinExistence type="predicted"/>
<dbReference type="InterPro" id="IPR002156">
    <property type="entry name" value="RNaseH_domain"/>
</dbReference>
<feature type="domain" description="Reverse transcriptase zinc-binding" evidence="3">
    <location>
        <begin position="199"/>
        <end position="293"/>
    </location>
</feature>
<comment type="caution">
    <text evidence="4">The sequence shown here is derived from an EMBL/GenBank/DDBJ whole genome shotgun (WGS) entry which is preliminary data.</text>
</comment>
<dbReference type="Proteomes" id="UP001318860">
    <property type="component" value="Unassembled WGS sequence"/>
</dbReference>
<evidence type="ECO:0000259" key="2">
    <source>
        <dbReference type="Pfam" id="PF13456"/>
    </source>
</evidence>
<dbReference type="InterPro" id="IPR036397">
    <property type="entry name" value="RNaseH_sf"/>
</dbReference>
<dbReference type="InterPro" id="IPR026960">
    <property type="entry name" value="RVT-Znf"/>
</dbReference>
<feature type="domain" description="RNase H type-1" evidence="2">
    <location>
        <begin position="398"/>
        <end position="519"/>
    </location>
</feature>
<dbReference type="SUPFAM" id="SSF53098">
    <property type="entry name" value="Ribonuclease H-like"/>
    <property type="match status" value="1"/>
</dbReference>
<name>A0ABR0U8W2_REHGL</name>
<accession>A0ABR0U8W2</accession>
<organism evidence="4 5">
    <name type="scientific">Rehmannia glutinosa</name>
    <name type="common">Chinese foxglove</name>
    <dbReference type="NCBI Taxonomy" id="99300"/>
    <lineage>
        <taxon>Eukaryota</taxon>
        <taxon>Viridiplantae</taxon>
        <taxon>Streptophyta</taxon>
        <taxon>Embryophyta</taxon>
        <taxon>Tracheophyta</taxon>
        <taxon>Spermatophyta</taxon>
        <taxon>Magnoliopsida</taxon>
        <taxon>eudicotyledons</taxon>
        <taxon>Gunneridae</taxon>
        <taxon>Pentapetalae</taxon>
        <taxon>asterids</taxon>
        <taxon>lamiids</taxon>
        <taxon>Lamiales</taxon>
        <taxon>Orobanchaceae</taxon>
        <taxon>Rehmannieae</taxon>
        <taxon>Rehmannia</taxon>
    </lineage>
</organism>
<dbReference type="Pfam" id="PF13456">
    <property type="entry name" value="RVT_3"/>
    <property type="match status" value="1"/>
</dbReference>
<dbReference type="Pfam" id="PF13966">
    <property type="entry name" value="zf-RVT"/>
    <property type="match status" value="1"/>
</dbReference>
<feature type="compositionally biased region" description="Polar residues" evidence="1">
    <location>
        <begin position="374"/>
        <end position="387"/>
    </location>
</feature>